<dbReference type="GO" id="GO:0046210">
    <property type="term" value="P:nitric oxide catabolic process"/>
    <property type="evidence" value="ECO:0007669"/>
    <property type="project" value="TreeGrafter"/>
</dbReference>
<evidence type="ECO:0000256" key="1">
    <source>
        <dbReference type="ARBA" id="ARBA00022617"/>
    </source>
</evidence>
<keyword evidence="4" id="KW-0408">Iron</keyword>
<gene>
    <name evidence="7" type="ORF">D9R08_15805</name>
</gene>
<keyword evidence="8" id="KW-1185">Reference proteome</keyword>
<organism evidence="7 8">
    <name type="scientific">Rhodophyticola porphyridii</name>
    <dbReference type="NCBI Taxonomy" id="1852017"/>
    <lineage>
        <taxon>Bacteria</taxon>
        <taxon>Pseudomonadati</taxon>
        <taxon>Pseudomonadota</taxon>
        <taxon>Alphaproteobacteria</taxon>
        <taxon>Rhodobacterales</taxon>
        <taxon>Roseobacteraceae</taxon>
        <taxon>Rhodophyticola</taxon>
    </lineage>
</organism>
<keyword evidence="2 5" id="KW-0561">Oxygen transport</keyword>
<dbReference type="GO" id="GO:0005344">
    <property type="term" value="F:oxygen carrier activity"/>
    <property type="evidence" value="ECO:0007669"/>
    <property type="project" value="UniProtKB-KW"/>
</dbReference>
<dbReference type="PROSITE" id="PS01033">
    <property type="entry name" value="GLOBIN"/>
    <property type="match status" value="1"/>
</dbReference>
<dbReference type="AlphaFoldDB" id="A0A3L9YEI5"/>
<dbReference type="OrthoDB" id="3213438at2"/>
<name>A0A3L9YEI5_9RHOB</name>
<evidence type="ECO:0000256" key="4">
    <source>
        <dbReference type="ARBA" id="ARBA00023004"/>
    </source>
</evidence>
<dbReference type="GO" id="GO:0071949">
    <property type="term" value="F:FAD binding"/>
    <property type="evidence" value="ECO:0007669"/>
    <property type="project" value="TreeGrafter"/>
</dbReference>
<sequence>MVRGSLDRLRKDFEVHSTNFYDALFRRAPHLRQMFREDLTGQGMKFMTTLDVIVHKLDNEDELASRYQGLGRSHAIMGVRTADFAPMEDALIETMRSALGDEFTAELEQAWRKAYAVVSRNMIRRGGIEA</sequence>
<dbReference type="Gene3D" id="1.10.490.10">
    <property type="entry name" value="Globins"/>
    <property type="match status" value="1"/>
</dbReference>
<evidence type="ECO:0000256" key="2">
    <source>
        <dbReference type="ARBA" id="ARBA00022621"/>
    </source>
</evidence>
<dbReference type="GO" id="GO:0020037">
    <property type="term" value="F:heme binding"/>
    <property type="evidence" value="ECO:0007669"/>
    <property type="project" value="InterPro"/>
</dbReference>
<evidence type="ECO:0000313" key="7">
    <source>
        <dbReference type="EMBL" id="RMA41350.1"/>
    </source>
</evidence>
<protein>
    <submittedName>
        <fullName evidence="7">Globin</fullName>
    </submittedName>
</protein>
<dbReference type="InterPro" id="IPR009050">
    <property type="entry name" value="Globin-like_sf"/>
</dbReference>
<keyword evidence="3" id="KW-0479">Metal-binding</keyword>
<evidence type="ECO:0000259" key="6">
    <source>
        <dbReference type="PROSITE" id="PS01033"/>
    </source>
</evidence>
<dbReference type="SUPFAM" id="SSF46458">
    <property type="entry name" value="Globin-like"/>
    <property type="match status" value="1"/>
</dbReference>
<reference evidence="7 8" key="1">
    <citation type="submission" date="2018-10" db="EMBL/GenBank/DDBJ databases">
        <authorList>
            <person name="Jung H.S."/>
            <person name="Jeon C.O."/>
        </authorList>
    </citation>
    <scope>NUCLEOTIDE SEQUENCE [LARGE SCALE GENOMIC DNA]</scope>
    <source>
        <strain evidence="7 8">MA-7-27</strain>
    </source>
</reference>
<comment type="caution">
    <text evidence="7">The sequence shown here is derived from an EMBL/GenBank/DDBJ whole genome shotgun (WGS) entry which is preliminary data.</text>
</comment>
<accession>A0A3L9YEI5</accession>
<dbReference type="PANTHER" id="PTHR43396">
    <property type="entry name" value="FLAVOHEMOPROTEIN"/>
    <property type="match status" value="1"/>
</dbReference>
<feature type="domain" description="Globin" evidence="6">
    <location>
        <begin position="1"/>
        <end position="127"/>
    </location>
</feature>
<dbReference type="Proteomes" id="UP000281343">
    <property type="component" value="Unassembled WGS sequence"/>
</dbReference>
<keyword evidence="5" id="KW-0813">Transport</keyword>
<evidence type="ECO:0000313" key="8">
    <source>
        <dbReference type="Proteomes" id="UP000281343"/>
    </source>
</evidence>
<evidence type="ECO:0000256" key="3">
    <source>
        <dbReference type="ARBA" id="ARBA00022723"/>
    </source>
</evidence>
<dbReference type="Pfam" id="PF00042">
    <property type="entry name" value="Globin"/>
    <property type="match status" value="1"/>
</dbReference>
<dbReference type="PANTHER" id="PTHR43396:SF3">
    <property type="entry name" value="FLAVOHEMOPROTEIN"/>
    <property type="match status" value="1"/>
</dbReference>
<proteinExistence type="inferred from homology"/>
<dbReference type="InterPro" id="IPR012292">
    <property type="entry name" value="Globin/Proto"/>
</dbReference>
<evidence type="ECO:0000256" key="5">
    <source>
        <dbReference type="RuleBase" id="RU000356"/>
    </source>
</evidence>
<dbReference type="GO" id="GO:0008941">
    <property type="term" value="F:nitric oxide dioxygenase NAD(P)H activity"/>
    <property type="evidence" value="ECO:0007669"/>
    <property type="project" value="TreeGrafter"/>
</dbReference>
<dbReference type="GO" id="GO:0046872">
    <property type="term" value="F:metal ion binding"/>
    <property type="evidence" value="ECO:0007669"/>
    <property type="project" value="UniProtKB-KW"/>
</dbReference>
<dbReference type="InterPro" id="IPR000971">
    <property type="entry name" value="Globin"/>
</dbReference>
<keyword evidence="1 5" id="KW-0349">Heme</keyword>
<dbReference type="GO" id="GO:0019825">
    <property type="term" value="F:oxygen binding"/>
    <property type="evidence" value="ECO:0007669"/>
    <property type="project" value="InterPro"/>
</dbReference>
<dbReference type="GO" id="GO:0071500">
    <property type="term" value="P:cellular response to nitrosative stress"/>
    <property type="evidence" value="ECO:0007669"/>
    <property type="project" value="TreeGrafter"/>
</dbReference>
<comment type="similarity">
    <text evidence="5">Belongs to the globin family.</text>
</comment>
<dbReference type="EMBL" id="RCNT01000008">
    <property type="protein sequence ID" value="RMA41350.1"/>
    <property type="molecule type" value="Genomic_DNA"/>
</dbReference>